<dbReference type="PANTHER" id="PTHR43840:SF13">
    <property type="entry name" value="CATION EFFLUX PROTEIN CYTOPLASMIC DOMAIN-CONTAINING PROTEIN"/>
    <property type="match status" value="1"/>
</dbReference>
<dbReference type="Gene3D" id="1.20.1510.10">
    <property type="entry name" value="Cation efflux protein transmembrane domain"/>
    <property type="match status" value="1"/>
</dbReference>
<feature type="transmembrane region" description="Helical" evidence="9">
    <location>
        <begin position="298"/>
        <end position="315"/>
    </location>
</feature>
<proteinExistence type="inferred from homology"/>
<name>A0A914CRL0_9BILA</name>
<reference evidence="12" key="1">
    <citation type="submission" date="2022-11" db="UniProtKB">
        <authorList>
            <consortium name="WormBaseParasite"/>
        </authorList>
    </citation>
    <scope>IDENTIFICATION</scope>
</reference>
<dbReference type="Pfam" id="PF01545">
    <property type="entry name" value="Cation_efflux"/>
    <property type="match status" value="1"/>
</dbReference>
<comment type="subcellular location">
    <subcellularLocation>
        <location evidence="1">Membrane</location>
        <topology evidence="1">Multi-pass membrane protein</topology>
    </subcellularLocation>
</comment>
<feature type="transmembrane region" description="Helical" evidence="9">
    <location>
        <begin position="158"/>
        <end position="179"/>
    </location>
</feature>
<feature type="coiled-coil region" evidence="7">
    <location>
        <begin position="57"/>
        <end position="84"/>
    </location>
</feature>
<evidence type="ECO:0000256" key="3">
    <source>
        <dbReference type="ARBA" id="ARBA00022448"/>
    </source>
</evidence>
<feature type="region of interest" description="Disordered" evidence="8">
    <location>
        <begin position="1"/>
        <end position="26"/>
    </location>
</feature>
<comment type="similarity">
    <text evidence="2">Belongs to the cation diffusion facilitator (CDF) transporter (TC 2.A.4) family. SLC30A subfamily.</text>
</comment>
<feature type="transmembrane region" description="Helical" evidence="9">
    <location>
        <begin position="131"/>
        <end position="152"/>
    </location>
</feature>
<dbReference type="InterPro" id="IPR027469">
    <property type="entry name" value="Cation_efflux_TMD_sf"/>
</dbReference>
<feature type="domain" description="Cation efflux protein transmembrane" evidence="10">
    <location>
        <begin position="133"/>
        <end position="322"/>
    </location>
</feature>
<dbReference type="AlphaFoldDB" id="A0A914CRL0"/>
<keyword evidence="5 9" id="KW-1133">Transmembrane helix</keyword>
<feature type="transmembrane region" description="Helical" evidence="9">
    <location>
        <begin position="275"/>
        <end position="292"/>
    </location>
</feature>
<evidence type="ECO:0000256" key="7">
    <source>
        <dbReference type="SAM" id="Coils"/>
    </source>
</evidence>
<keyword evidence="7" id="KW-0175">Coiled coil</keyword>
<evidence type="ECO:0000256" key="4">
    <source>
        <dbReference type="ARBA" id="ARBA00022692"/>
    </source>
</evidence>
<feature type="transmembrane region" description="Helical" evidence="9">
    <location>
        <begin position="200"/>
        <end position="218"/>
    </location>
</feature>
<organism evidence="11 12">
    <name type="scientific">Acrobeloides nanus</name>
    <dbReference type="NCBI Taxonomy" id="290746"/>
    <lineage>
        <taxon>Eukaryota</taxon>
        <taxon>Metazoa</taxon>
        <taxon>Ecdysozoa</taxon>
        <taxon>Nematoda</taxon>
        <taxon>Chromadorea</taxon>
        <taxon>Rhabditida</taxon>
        <taxon>Tylenchina</taxon>
        <taxon>Cephalobomorpha</taxon>
        <taxon>Cephaloboidea</taxon>
        <taxon>Cephalobidae</taxon>
        <taxon>Acrobeloides</taxon>
    </lineage>
</organism>
<evidence type="ECO:0000256" key="8">
    <source>
        <dbReference type="SAM" id="MobiDB-lite"/>
    </source>
</evidence>
<accession>A0A914CRL0</accession>
<evidence type="ECO:0000256" key="9">
    <source>
        <dbReference type="SAM" id="Phobius"/>
    </source>
</evidence>
<dbReference type="WBParaSite" id="ACRNAN_scaffold13202.g30263.t1">
    <property type="protein sequence ID" value="ACRNAN_scaffold13202.g30263.t1"/>
    <property type="gene ID" value="ACRNAN_scaffold13202.g30263"/>
</dbReference>
<dbReference type="NCBIfam" id="TIGR01297">
    <property type="entry name" value="CDF"/>
    <property type="match status" value="1"/>
</dbReference>
<sequence length="337" mass="37717">MSDEADTGVGSPGLKKRCNSHSPLIGRSSTKKIEKFYERQNSLLENFENDSKKIQSFQKHRERLRSSTNEIEVNENEEEENEEEIVIENGKVTEVEPFAVYRSSNPRVTLKEIDDEKEKALKSYGAAARKLALVTLLVNITLTIAKAVASYLSGSLSIISSLVDSLVDITSGVVIWLTARAIKKRDPYLYPRGRTRLEPLALVIVSVIMSVASVQMVVQSLESIIRNTIDPEVDIPTIIIMVCTIITKMSLIVVCRRFQDDPSIQVLAQDHRNDCVSNFVALLCAYGAQHLWLYLDPIGAILVSIYIAVTWYITGKEQLVMLSGKSAEPDFINRIIK</sequence>
<evidence type="ECO:0000256" key="5">
    <source>
        <dbReference type="ARBA" id="ARBA00022989"/>
    </source>
</evidence>
<dbReference type="Proteomes" id="UP000887540">
    <property type="component" value="Unplaced"/>
</dbReference>
<dbReference type="GO" id="GO:0008324">
    <property type="term" value="F:monoatomic cation transmembrane transporter activity"/>
    <property type="evidence" value="ECO:0007669"/>
    <property type="project" value="InterPro"/>
</dbReference>
<evidence type="ECO:0000256" key="2">
    <source>
        <dbReference type="ARBA" id="ARBA00008873"/>
    </source>
</evidence>
<keyword evidence="4 9" id="KW-0812">Transmembrane</keyword>
<keyword evidence="11" id="KW-1185">Reference proteome</keyword>
<dbReference type="GO" id="GO:0016020">
    <property type="term" value="C:membrane"/>
    <property type="evidence" value="ECO:0007669"/>
    <property type="project" value="UniProtKB-SubCell"/>
</dbReference>
<evidence type="ECO:0000259" key="10">
    <source>
        <dbReference type="Pfam" id="PF01545"/>
    </source>
</evidence>
<keyword evidence="3" id="KW-0813">Transport</keyword>
<dbReference type="FunFam" id="1.20.1510.10:FF:000005">
    <property type="entry name" value="Putative Cation diffusion facilitator 1"/>
    <property type="match status" value="1"/>
</dbReference>
<dbReference type="InterPro" id="IPR050291">
    <property type="entry name" value="CDF_Transporter"/>
</dbReference>
<evidence type="ECO:0000256" key="1">
    <source>
        <dbReference type="ARBA" id="ARBA00004141"/>
    </source>
</evidence>
<dbReference type="InterPro" id="IPR058533">
    <property type="entry name" value="Cation_efflux_TM"/>
</dbReference>
<dbReference type="PANTHER" id="PTHR43840">
    <property type="entry name" value="MITOCHONDRIAL METAL TRANSPORTER 1-RELATED"/>
    <property type="match status" value="1"/>
</dbReference>
<dbReference type="SUPFAM" id="SSF161111">
    <property type="entry name" value="Cation efflux protein transmembrane domain-like"/>
    <property type="match status" value="1"/>
</dbReference>
<protein>
    <recommendedName>
        <fullName evidence="10">Cation efflux protein transmembrane domain-containing protein</fullName>
    </recommendedName>
</protein>
<evidence type="ECO:0000313" key="12">
    <source>
        <dbReference type="WBParaSite" id="ACRNAN_scaffold13202.g30263.t1"/>
    </source>
</evidence>
<evidence type="ECO:0000313" key="11">
    <source>
        <dbReference type="Proteomes" id="UP000887540"/>
    </source>
</evidence>
<keyword evidence="6 9" id="KW-0472">Membrane</keyword>
<dbReference type="InterPro" id="IPR002524">
    <property type="entry name" value="Cation_efflux"/>
</dbReference>
<evidence type="ECO:0000256" key="6">
    <source>
        <dbReference type="ARBA" id="ARBA00023136"/>
    </source>
</evidence>
<feature type="transmembrane region" description="Helical" evidence="9">
    <location>
        <begin position="238"/>
        <end position="255"/>
    </location>
</feature>